<proteinExistence type="predicted"/>
<dbReference type="RefSeq" id="WP_317564905.1">
    <property type="nucleotide sequence ID" value="NZ_JAWLJX010000004.1"/>
</dbReference>
<comment type="caution">
    <text evidence="1">The sequence shown here is derived from an EMBL/GenBank/DDBJ whole genome shotgun (WGS) entry which is preliminary data.</text>
</comment>
<sequence length="73" mass="8679">MTDINRVLAKMCIHYGGRYGESFRDLMYLVLWSMPRWGDWNRTELVELADHDYEVAVRQHRNVMRFMGGTPAD</sequence>
<dbReference type="Proteomes" id="UP001185755">
    <property type="component" value="Unassembled WGS sequence"/>
</dbReference>
<accession>A0ABU4BEB0</accession>
<keyword evidence="2" id="KW-1185">Reference proteome</keyword>
<evidence type="ECO:0000313" key="1">
    <source>
        <dbReference type="EMBL" id="MDV6262547.1"/>
    </source>
</evidence>
<dbReference type="EMBL" id="JAWLJX010000004">
    <property type="protein sequence ID" value="MDV6262547.1"/>
    <property type="molecule type" value="Genomic_DNA"/>
</dbReference>
<organism evidence="1 2">
    <name type="scientific">Rhodococcoides yunnanense</name>
    <dbReference type="NCBI Taxonomy" id="278209"/>
    <lineage>
        <taxon>Bacteria</taxon>
        <taxon>Bacillati</taxon>
        <taxon>Actinomycetota</taxon>
        <taxon>Actinomycetes</taxon>
        <taxon>Mycobacteriales</taxon>
        <taxon>Nocardiaceae</taxon>
        <taxon>Rhodococcoides</taxon>
    </lineage>
</organism>
<name>A0ABU4BEB0_9NOCA</name>
<gene>
    <name evidence="1" type="ORF">R3P96_14495</name>
</gene>
<protein>
    <submittedName>
        <fullName evidence="1">Uncharacterized protein</fullName>
    </submittedName>
</protein>
<reference evidence="1 2" key="1">
    <citation type="submission" date="2023-10" db="EMBL/GenBank/DDBJ databases">
        <title>Development of a sustainable strategy for remediation of hydrocarbon-contaminated territories based on the waste exchange concept.</title>
        <authorList>
            <person name="Krivoruchko A."/>
        </authorList>
    </citation>
    <scope>NUCLEOTIDE SEQUENCE [LARGE SCALE GENOMIC DNA]</scope>
    <source>
        <strain evidence="1 2">IEGM 1323</strain>
    </source>
</reference>
<evidence type="ECO:0000313" key="2">
    <source>
        <dbReference type="Proteomes" id="UP001185755"/>
    </source>
</evidence>